<accession>A0A9P7GMZ1</accession>
<name>A0A9P7GMZ1_9AGAR</name>
<organism evidence="2 3">
    <name type="scientific">Sphagnurus paluster</name>
    <dbReference type="NCBI Taxonomy" id="117069"/>
    <lineage>
        <taxon>Eukaryota</taxon>
        <taxon>Fungi</taxon>
        <taxon>Dikarya</taxon>
        <taxon>Basidiomycota</taxon>
        <taxon>Agaricomycotina</taxon>
        <taxon>Agaricomycetes</taxon>
        <taxon>Agaricomycetidae</taxon>
        <taxon>Agaricales</taxon>
        <taxon>Tricholomatineae</taxon>
        <taxon>Lyophyllaceae</taxon>
        <taxon>Sphagnurus</taxon>
    </lineage>
</organism>
<keyword evidence="1" id="KW-0812">Transmembrane</keyword>
<dbReference type="AlphaFoldDB" id="A0A9P7GMZ1"/>
<keyword evidence="1" id="KW-1133">Transmembrane helix</keyword>
<keyword evidence="3" id="KW-1185">Reference proteome</keyword>
<dbReference type="CDD" id="cd00882">
    <property type="entry name" value="Ras_like_GTPase"/>
    <property type="match status" value="1"/>
</dbReference>
<keyword evidence="1" id="KW-0472">Membrane</keyword>
<dbReference type="Proteomes" id="UP000717328">
    <property type="component" value="Unassembled WGS sequence"/>
</dbReference>
<reference evidence="2" key="2">
    <citation type="submission" date="2021-10" db="EMBL/GenBank/DDBJ databases">
        <title>Phylogenomics reveals ancestral predisposition of the termite-cultivated fungus Termitomyces towards a domesticated lifestyle.</title>
        <authorList>
            <person name="Auxier B."/>
            <person name="Grum-Grzhimaylo A."/>
            <person name="Cardenas M.E."/>
            <person name="Lodge J.D."/>
            <person name="Laessoe T."/>
            <person name="Pedersen O."/>
            <person name="Smith M.E."/>
            <person name="Kuyper T.W."/>
            <person name="Franco-Molano E.A."/>
            <person name="Baroni T.J."/>
            <person name="Aanen D.K."/>
        </authorList>
    </citation>
    <scope>NUCLEOTIDE SEQUENCE</scope>
    <source>
        <strain evidence="2">D49</strain>
    </source>
</reference>
<reference evidence="2" key="1">
    <citation type="submission" date="2021-02" db="EMBL/GenBank/DDBJ databases">
        <authorList>
            <person name="Nieuwenhuis M."/>
            <person name="Van De Peppel L.J.J."/>
        </authorList>
    </citation>
    <scope>NUCLEOTIDE SEQUENCE</scope>
    <source>
        <strain evidence="2">D49</strain>
    </source>
</reference>
<evidence type="ECO:0000313" key="2">
    <source>
        <dbReference type="EMBL" id="KAG5649887.1"/>
    </source>
</evidence>
<feature type="transmembrane region" description="Helical" evidence="1">
    <location>
        <begin position="469"/>
        <end position="488"/>
    </location>
</feature>
<comment type="caution">
    <text evidence="2">The sequence shown here is derived from an EMBL/GenBank/DDBJ whole genome shotgun (WGS) entry which is preliminary data.</text>
</comment>
<dbReference type="Gene3D" id="3.40.50.300">
    <property type="entry name" value="P-loop containing nucleotide triphosphate hydrolases"/>
    <property type="match status" value="1"/>
</dbReference>
<dbReference type="SUPFAM" id="SSF52540">
    <property type="entry name" value="P-loop containing nucleoside triphosphate hydrolases"/>
    <property type="match status" value="1"/>
</dbReference>
<proteinExistence type="predicted"/>
<feature type="transmembrane region" description="Helical" evidence="1">
    <location>
        <begin position="500"/>
        <end position="518"/>
    </location>
</feature>
<protein>
    <recommendedName>
        <fullName evidence="4">G domain-containing protein</fullName>
    </recommendedName>
</protein>
<dbReference type="EMBL" id="JABCKI010000652">
    <property type="protein sequence ID" value="KAG5649887.1"/>
    <property type="molecule type" value="Genomic_DNA"/>
</dbReference>
<evidence type="ECO:0000313" key="3">
    <source>
        <dbReference type="Proteomes" id="UP000717328"/>
    </source>
</evidence>
<evidence type="ECO:0000256" key="1">
    <source>
        <dbReference type="SAM" id="Phobius"/>
    </source>
</evidence>
<gene>
    <name evidence="2" type="ORF">H0H81_001635</name>
</gene>
<evidence type="ECO:0008006" key="4">
    <source>
        <dbReference type="Google" id="ProtNLM"/>
    </source>
</evidence>
<dbReference type="OrthoDB" id="391988at2759"/>
<sequence>MSATDTMIQVSTVILQDKKKIDNPQVFIDGHRVTAQWETDPKTGNNRAIFSPSLPLGPSQKLSYIQFFVVEYHQKDQTTEVTVVFRAQDRHAEQGAFFEPSIAPTEDTLRPSTEDILRICPRYSGVGKSSLINQAFGVNAKVEHGTRGISDIDEELISKLNDRFILHDSMGFEAGDDTNFKRVDDFIINRNKKRDIKDKLHAVWLCFQVPTAGGRVLETADEHFLKAKAHQENTLGGVPIIAVFTQYDRLVSSIKFRHLRENKDSPPLEQEAAEQRAEELFGEFCTRPLRDLVNEEDVPSLKVSTQKGYESTIDELIKLTQDRVEEYVSEIAGVVAGIAQRASPSQKIETSIQVGKKSRWMLELITSQLLTPSQEYWTGLATGVHFGGKTLEQIFRVLHTDIVAVWNFYDPHKHLYSQEFREIIYKLVDTEATPKPDNSLSTKVLSGGMSLVGALAGILSALSGPAAPIVLPIMATVVLGVWLTVVYNQSRASLQRLMSYIIQLILIMQIIFWLRVTLKLEDSCETSRRLVKLACKLHIESSADDQLRKKIEEYAEKANLSNSKAALEKTTQLINEFRLQSEKEIDPVLLQKFDPSAEDDNWD</sequence>
<dbReference type="InterPro" id="IPR027417">
    <property type="entry name" value="P-loop_NTPase"/>
</dbReference>